<feature type="domain" description="FIST" evidence="2">
    <location>
        <begin position="97"/>
        <end position="313"/>
    </location>
</feature>
<accession>A0A9W8LGU9</accession>
<protein>
    <recommendedName>
        <fullName evidence="2">FIST domain-containing protein</fullName>
    </recommendedName>
</protein>
<organism evidence="3 4">
    <name type="scientific">Coemansia javaensis</name>
    <dbReference type="NCBI Taxonomy" id="2761396"/>
    <lineage>
        <taxon>Eukaryota</taxon>
        <taxon>Fungi</taxon>
        <taxon>Fungi incertae sedis</taxon>
        <taxon>Zoopagomycota</taxon>
        <taxon>Kickxellomycotina</taxon>
        <taxon>Kickxellomycetes</taxon>
        <taxon>Kickxellales</taxon>
        <taxon>Kickxellaceae</taxon>
        <taxon>Coemansia</taxon>
    </lineage>
</organism>
<dbReference type="OrthoDB" id="10251508at2759"/>
<dbReference type="EMBL" id="JANBUL010000217">
    <property type="protein sequence ID" value="KAJ2778652.1"/>
    <property type="molecule type" value="Genomic_DNA"/>
</dbReference>
<proteinExistence type="predicted"/>
<dbReference type="AlphaFoldDB" id="A0A9W8LGU9"/>
<sequence>MWPHSLRPSLPLLRTAVAAAPVGRRLWTAAASTDPSLDAAASACVDAVRAAVARTRPPPDAAAAAAAAAEGPAQDACLVLVTQAYSGVAIARLGGELGRRLRGAGLRAHVSGTVVDQILDGRGRPSSRGLAVLYHHSAAGAAQVRAQPFYVGDQHGRQRLREVAVGRWHNSVTDRFESHRALDHWVCGQSSVTRAPSHVELPPELSAGDPEAVRLLVFSADRESRQVLDALDARFPRAAKLGIVGSRTPFLNGQEHTMLADAQVHDGGVLGFAFAAQHDCVAGPLRVRCGGLEPVTRALRIERCRGNVVLELEDGDSAHSLIAALRRRQRPADDDDGGGDGQLYARIMRTRGEHGPLVDPGSAVLRVTGGSPAKGGLALDTLRDLAPGHYIQFLVAVAGCGPAQWPGSAPEIRFGACGSSEQPAPAPEPSGPGAAALVFGGATEGGFAYGWPQPRGAPAQTGDDGSVFSGSRI</sequence>
<keyword evidence="4" id="KW-1185">Reference proteome</keyword>
<dbReference type="InterPro" id="IPR013702">
    <property type="entry name" value="FIST_domain_N"/>
</dbReference>
<evidence type="ECO:0000259" key="2">
    <source>
        <dbReference type="Pfam" id="PF08495"/>
    </source>
</evidence>
<comment type="caution">
    <text evidence="3">The sequence shown here is derived from an EMBL/GenBank/DDBJ whole genome shotgun (WGS) entry which is preliminary data.</text>
</comment>
<evidence type="ECO:0000313" key="4">
    <source>
        <dbReference type="Proteomes" id="UP001140217"/>
    </source>
</evidence>
<feature type="region of interest" description="Disordered" evidence="1">
    <location>
        <begin position="416"/>
        <end position="473"/>
    </location>
</feature>
<dbReference type="Proteomes" id="UP001140217">
    <property type="component" value="Unassembled WGS sequence"/>
</dbReference>
<gene>
    <name evidence="3" type="ORF">H4R18_004466</name>
</gene>
<evidence type="ECO:0000256" key="1">
    <source>
        <dbReference type="SAM" id="MobiDB-lite"/>
    </source>
</evidence>
<name>A0A9W8LGU9_9FUNG</name>
<evidence type="ECO:0000313" key="3">
    <source>
        <dbReference type="EMBL" id="KAJ2778652.1"/>
    </source>
</evidence>
<dbReference type="Pfam" id="PF08495">
    <property type="entry name" value="FIST"/>
    <property type="match status" value="1"/>
</dbReference>
<reference evidence="3" key="1">
    <citation type="submission" date="2022-07" db="EMBL/GenBank/DDBJ databases">
        <title>Phylogenomic reconstructions and comparative analyses of Kickxellomycotina fungi.</title>
        <authorList>
            <person name="Reynolds N.K."/>
            <person name="Stajich J.E."/>
            <person name="Barry K."/>
            <person name="Grigoriev I.V."/>
            <person name="Crous P."/>
            <person name="Smith M.E."/>
        </authorList>
    </citation>
    <scope>NUCLEOTIDE SEQUENCE</scope>
    <source>
        <strain evidence="3">NBRC 105414</strain>
    </source>
</reference>